<dbReference type="EMBL" id="JAVIJP010000013">
    <property type="protein sequence ID" value="KAL3644493.1"/>
    <property type="molecule type" value="Genomic_DNA"/>
</dbReference>
<feature type="region of interest" description="Disordered" evidence="1">
    <location>
        <begin position="582"/>
        <end position="640"/>
    </location>
</feature>
<evidence type="ECO:0000313" key="2">
    <source>
        <dbReference type="EMBL" id="KAL3644493.1"/>
    </source>
</evidence>
<sequence length="718" mass="79145">MAATGRRVVALGGKGSSLTSSSVFDASNGVARITIDSSALSRRSTSSNPATTKFPFSVPNYFTAEETRASLVLLANKLLLSSSPSAASQLLEILEQGVHSSDYTLNDVALDDLALLDFSVAAIDGVSAILDHRSTALSSIADAVAAISCEALRVDVTPFNLMDSGDGSSAKDAVAVASDFKVFFNGSKLVNAGQKLSDSSVTEIPSLHGNFREVSRWLHSKVRVQLNSGFRAGSAKDMSTALSSLALSLSNLGDIGIRRAKLLLANSISDVELCTLLSETLAAKCPNADALEELLASLQAALIKKDYLLFLHNIYELMDIVGKIVSCEGIAAFVSLEGSEIFAEKNNVSVDDNKPSSGDNVHSNKKSEKKKKVVLGKGTSALIQFIKDRMLLGATKADLEKFTQDFVSLLDPRGFGFDDLLMKVKEIVESNESRRLPKLPKNTNERLTKSTWNVKEDVTLMSSWISVSEDKKQGKFQRTGSFWGKVLKKYEEAQIEDPEEINERNIESLKGRFTRLNKNAQKWIAANIEAHRRVKSGTSQLDMEKEVYQLYEGKFTDLYVFNEVMSKVPKWELKLDQDSRSRAYDDVGNKESGGSTKRTKTSADGEYFSPTNVETLDSGGSAVSRPTGREQAKKKKEKIKAPEFSPEVVAELRALRHTRDSEVQVFNRLGRQDVEIEKMKMKHSLLMALLAKDHLSQNEEDLKHHLFNLFKYFINWYS</sequence>
<dbReference type="PANTHER" id="PTHR45023">
    <property type="match status" value="1"/>
</dbReference>
<dbReference type="AlphaFoldDB" id="A0ABD3DQX7"/>
<organism evidence="2 3">
    <name type="scientific">Castilleja foliolosa</name>
    <dbReference type="NCBI Taxonomy" id="1961234"/>
    <lineage>
        <taxon>Eukaryota</taxon>
        <taxon>Viridiplantae</taxon>
        <taxon>Streptophyta</taxon>
        <taxon>Embryophyta</taxon>
        <taxon>Tracheophyta</taxon>
        <taxon>Spermatophyta</taxon>
        <taxon>Magnoliopsida</taxon>
        <taxon>eudicotyledons</taxon>
        <taxon>Gunneridae</taxon>
        <taxon>Pentapetalae</taxon>
        <taxon>asterids</taxon>
        <taxon>lamiids</taxon>
        <taxon>Lamiales</taxon>
        <taxon>Orobanchaceae</taxon>
        <taxon>Pedicularideae</taxon>
        <taxon>Castillejinae</taxon>
        <taxon>Castilleja</taxon>
    </lineage>
</organism>
<feature type="compositionally biased region" description="Polar residues" evidence="1">
    <location>
        <begin position="352"/>
        <end position="361"/>
    </location>
</feature>
<protein>
    <recommendedName>
        <fullName evidence="4">Myb-like domain-containing protein</fullName>
    </recommendedName>
</protein>
<dbReference type="SUPFAM" id="SSF48557">
    <property type="entry name" value="L-aspartase-like"/>
    <property type="match status" value="1"/>
</dbReference>
<evidence type="ECO:0000256" key="1">
    <source>
        <dbReference type="SAM" id="MobiDB-lite"/>
    </source>
</evidence>
<reference evidence="3" key="1">
    <citation type="journal article" date="2024" name="IScience">
        <title>Strigolactones Initiate the Formation of Haustorium-like Structures in Castilleja.</title>
        <authorList>
            <person name="Buerger M."/>
            <person name="Peterson D."/>
            <person name="Chory J."/>
        </authorList>
    </citation>
    <scope>NUCLEOTIDE SEQUENCE [LARGE SCALE GENOMIC DNA]</scope>
</reference>
<feature type="region of interest" description="Disordered" evidence="1">
    <location>
        <begin position="352"/>
        <end position="371"/>
    </location>
</feature>
<dbReference type="Gene3D" id="1.20.200.10">
    <property type="entry name" value="Fumarase/aspartase (Central domain)"/>
    <property type="match status" value="1"/>
</dbReference>
<proteinExistence type="predicted"/>
<evidence type="ECO:0000313" key="3">
    <source>
        <dbReference type="Proteomes" id="UP001632038"/>
    </source>
</evidence>
<dbReference type="PANTHER" id="PTHR45023:SF4">
    <property type="entry name" value="GLYCINE-RICH PROTEIN-RELATED"/>
    <property type="match status" value="1"/>
</dbReference>
<accession>A0ABD3DQX7</accession>
<name>A0ABD3DQX7_9LAMI</name>
<evidence type="ECO:0008006" key="4">
    <source>
        <dbReference type="Google" id="ProtNLM"/>
    </source>
</evidence>
<comment type="caution">
    <text evidence="2">The sequence shown here is derived from an EMBL/GenBank/DDBJ whole genome shotgun (WGS) entry which is preliminary data.</text>
</comment>
<dbReference type="Proteomes" id="UP001632038">
    <property type="component" value="Unassembled WGS sequence"/>
</dbReference>
<keyword evidence="3" id="KW-1185">Reference proteome</keyword>
<dbReference type="InterPro" id="IPR008948">
    <property type="entry name" value="L-Aspartase-like"/>
</dbReference>
<gene>
    <name evidence="2" type="ORF">CASFOL_009673</name>
</gene>